<dbReference type="EMBL" id="BMPZ01000001">
    <property type="protein sequence ID" value="GGI69771.1"/>
    <property type="molecule type" value="Genomic_DNA"/>
</dbReference>
<comment type="similarity">
    <text evidence="2">Belongs to the MipA/OmpV family.</text>
</comment>
<dbReference type="PANTHER" id="PTHR38776">
    <property type="entry name" value="MLTA-INTERACTING PROTEIN-RELATED"/>
    <property type="match status" value="1"/>
</dbReference>
<evidence type="ECO:0000256" key="4">
    <source>
        <dbReference type="ARBA" id="ARBA00023136"/>
    </source>
</evidence>
<sequence>MQMDHIQVNISLIALSLLSISAAANEDRRQIEPEGYIYGFGLGLNQEVYKDYDRRIIPLPIIGYRGKDLNVFGPFVSYDMLDVGNYSFSVQLKPRFQGFDEDDSDIFVGMGDRDFSMDLGLGVQYKKDNWRADINWLHDVLGKSKGYESNASLSYVWRYRQVFFEPSIGMQYRDSRMTDYYYGVQADEINLAIDRPQYHADSVLNQTASVSVVTPLWGGLSRFSVTQTWYGDAIADSPLTDSDSSLAFIVTYSRFFK</sequence>
<keyword evidence="3" id="KW-0732">Signal</keyword>
<evidence type="ECO:0000256" key="3">
    <source>
        <dbReference type="ARBA" id="ARBA00022729"/>
    </source>
</evidence>
<protein>
    <submittedName>
        <fullName evidence="6">Structural protein MipA</fullName>
    </submittedName>
</protein>
<keyword evidence="7" id="KW-1185">Reference proteome</keyword>
<dbReference type="Pfam" id="PF06629">
    <property type="entry name" value="MipA"/>
    <property type="match status" value="1"/>
</dbReference>
<organism evidence="6 7">
    <name type="scientific">Shewanella gelidii</name>
    <dbReference type="NCBI Taxonomy" id="1642821"/>
    <lineage>
        <taxon>Bacteria</taxon>
        <taxon>Pseudomonadati</taxon>
        <taxon>Pseudomonadota</taxon>
        <taxon>Gammaproteobacteria</taxon>
        <taxon>Alteromonadales</taxon>
        <taxon>Shewanellaceae</taxon>
        <taxon>Shewanella</taxon>
    </lineage>
</organism>
<dbReference type="GO" id="GO:0009279">
    <property type="term" value="C:cell outer membrane"/>
    <property type="evidence" value="ECO:0007669"/>
    <property type="project" value="UniProtKB-SubCell"/>
</dbReference>
<evidence type="ECO:0000256" key="1">
    <source>
        <dbReference type="ARBA" id="ARBA00004442"/>
    </source>
</evidence>
<accession>A0A917JIS8</accession>
<evidence type="ECO:0000313" key="7">
    <source>
        <dbReference type="Proteomes" id="UP000613743"/>
    </source>
</evidence>
<proteinExistence type="inferred from homology"/>
<comment type="subcellular location">
    <subcellularLocation>
        <location evidence="1">Cell outer membrane</location>
    </subcellularLocation>
</comment>
<comment type="caution">
    <text evidence="6">The sequence shown here is derived from an EMBL/GenBank/DDBJ whole genome shotgun (WGS) entry which is preliminary data.</text>
</comment>
<dbReference type="InterPro" id="IPR010583">
    <property type="entry name" value="MipA"/>
</dbReference>
<dbReference type="Proteomes" id="UP000613743">
    <property type="component" value="Unassembled WGS sequence"/>
</dbReference>
<evidence type="ECO:0000256" key="2">
    <source>
        <dbReference type="ARBA" id="ARBA00005722"/>
    </source>
</evidence>
<keyword evidence="5" id="KW-0998">Cell outer membrane</keyword>
<keyword evidence="4" id="KW-0472">Membrane</keyword>
<dbReference type="AlphaFoldDB" id="A0A917JIS8"/>
<name>A0A917JIS8_9GAMM</name>
<evidence type="ECO:0000313" key="6">
    <source>
        <dbReference type="EMBL" id="GGI69771.1"/>
    </source>
</evidence>
<reference evidence="6" key="2">
    <citation type="submission" date="2020-09" db="EMBL/GenBank/DDBJ databases">
        <authorList>
            <person name="Sun Q."/>
            <person name="Ohkuma M."/>
        </authorList>
    </citation>
    <scope>NUCLEOTIDE SEQUENCE</scope>
    <source>
        <strain evidence="6">JCM 30804</strain>
    </source>
</reference>
<gene>
    <name evidence="6" type="ORF">GCM10009332_03630</name>
</gene>
<dbReference type="PANTHER" id="PTHR38776:SF1">
    <property type="entry name" value="MLTA-INTERACTING PROTEIN-RELATED"/>
    <property type="match status" value="1"/>
</dbReference>
<evidence type="ECO:0000256" key="5">
    <source>
        <dbReference type="ARBA" id="ARBA00023237"/>
    </source>
</evidence>
<reference evidence="6" key="1">
    <citation type="journal article" date="2014" name="Int. J. Syst. Evol. Microbiol.">
        <title>Complete genome sequence of Corynebacterium casei LMG S-19264T (=DSM 44701T), isolated from a smear-ripened cheese.</title>
        <authorList>
            <consortium name="US DOE Joint Genome Institute (JGI-PGF)"/>
            <person name="Walter F."/>
            <person name="Albersmeier A."/>
            <person name="Kalinowski J."/>
            <person name="Ruckert C."/>
        </authorList>
    </citation>
    <scope>NUCLEOTIDE SEQUENCE</scope>
    <source>
        <strain evidence="6">JCM 30804</strain>
    </source>
</reference>